<comment type="similarity">
    <text evidence="1">Belongs to the Nudix hydrolase family.</text>
</comment>
<dbReference type="PANTHER" id="PTHR43736:SF1">
    <property type="entry name" value="DIHYDRONEOPTERIN TRIPHOSPHATE DIPHOSPHATASE"/>
    <property type="match status" value="1"/>
</dbReference>
<feature type="domain" description="Nudix hydrolase" evidence="3">
    <location>
        <begin position="31"/>
        <end position="152"/>
    </location>
</feature>
<evidence type="ECO:0000256" key="1">
    <source>
        <dbReference type="ARBA" id="ARBA00005582"/>
    </source>
</evidence>
<evidence type="ECO:0000313" key="5">
    <source>
        <dbReference type="Proteomes" id="UP001235840"/>
    </source>
</evidence>
<dbReference type="PROSITE" id="PS00893">
    <property type="entry name" value="NUDIX_BOX"/>
    <property type="match status" value="1"/>
</dbReference>
<sequence>MKLKISGTEHSFQFKGAYDHQIKLTLFPKAPLPAGHVVVLAFYQDQLLFTKHKKRGLEWPGGKVEPNEQPVEAAIRELYEETGGLTSEIYLVGQYEVSSPDTSFMKNVYVCHVQSIETHTGIDTEGAILLPIDVEPSVSKGFSALVLDPVFEHVLRSVVINPAPNS</sequence>
<evidence type="ECO:0000313" key="4">
    <source>
        <dbReference type="EMBL" id="MDQ0168160.1"/>
    </source>
</evidence>
<dbReference type="Pfam" id="PF00293">
    <property type="entry name" value="NUDIX"/>
    <property type="match status" value="1"/>
</dbReference>
<keyword evidence="5" id="KW-1185">Reference proteome</keyword>
<dbReference type="SUPFAM" id="SSF55811">
    <property type="entry name" value="Nudix"/>
    <property type="match status" value="1"/>
</dbReference>
<dbReference type="InterPro" id="IPR020084">
    <property type="entry name" value="NUDIX_hydrolase_CS"/>
</dbReference>
<dbReference type="GO" id="GO:0035539">
    <property type="term" value="F:8-oxo-7,8-dihydrodeoxyguanosine triphosphate pyrophosphatase activity"/>
    <property type="evidence" value="ECO:0007669"/>
    <property type="project" value="UniProtKB-EC"/>
</dbReference>
<evidence type="ECO:0000256" key="2">
    <source>
        <dbReference type="ARBA" id="ARBA00022801"/>
    </source>
</evidence>
<dbReference type="InterPro" id="IPR015797">
    <property type="entry name" value="NUDIX_hydrolase-like_dom_sf"/>
</dbReference>
<name>A0ABT9W4I7_9BACI</name>
<evidence type="ECO:0000259" key="3">
    <source>
        <dbReference type="PROSITE" id="PS51462"/>
    </source>
</evidence>
<keyword evidence="2 4" id="KW-0378">Hydrolase</keyword>
<dbReference type="PANTHER" id="PTHR43736">
    <property type="entry name" value="ADP-RIBOSE PYROPHOSPHATASE"/>
    <property type="match status" value="1"/>
</dbReference>
<organism evidence="4 5">
    <name type="scientific">Caldalkalibacillus horti</name>
    <dbReference type="NCBI Taxonomy" id="77523"/>
    <lineage>
        <taxon>Bacteria</taxon>
        <taxon>Bacillati</taxon>
        <taxon>Bacillota</taxon>
        <taxon>Bacilli</taxon>
        <taxon>Bacillales</taxon>
        <taxon>Bacillaceae</taxon>
        <taxon>Caldalkalibacillus</taxon>
    </lineage>
</organism>
<protein>
    <submittedName>
        <fullName evidence="4">8-oxo-dGTP diphosphatase</fullName>
        <ecNumber evidence="4">3.6.1.55</ecNumber>
    </submittedName>
</protein>
<accession>A0ABT9W4I7</accession>
<dbReference type="RefSeq" id="WP_307397695.1">
    <property type="nucleotide sequence ID" value="NZ_BAAADK010000020.1"/>
</dbReference>
<proteinExistence type="inferred from homology"/>
<reference evidence="4 5" key="1">
    <citation type="submission" date="2023-07" db="EMBL/GenBank/DDBJ databases">
        <title>Genomic Encyclopedia of Type Strains, Phase IV (KMG-IV): sequencing the most valuable type-strain genomes for metagenomic binning, comparative biology and taxonomic classification.</title>
        <authorList>
            <person name="Goeker M."/>
        </authorList>
    </citation>
    <scope>NUCLEOTIDE SEQUENCE [LARGE SCALE GENOMIC DNA]</scope>
    <source>
        <strain evidence="4 5">DSM 12751</strain>
    </source>
</reference>
<dbReference type="EMBL" id="JAUSTY010000025">
    <property type="protein sequence ID" value="MDQ0168160.1"/>
    <property type="molecule type" value="Genomic_DNA"/>
</dbReference>
<dbReference type="PROSITE" id="PS51462">
    <property type="entry name" value="NUDIX"/>
    <property type="match status" value="1"/>
</dbReference>
<dbReference type="Gene3D" id="3.90.79.10">
    <property type="entry name" value="Nucleoside Triphosphate Pyrophosphohydrolase"/>
    <property type="match status" value="1"/>
</dbReference>
<dbReference type="Proteomes" id="UP001235840">
    <property type="component" value="Unassembled WGS sequence"/>
</dbReference>
<dbReference type="InterPro" id="IPR000086">
    <property type="entry name" value="NUDIX_hydrolase_dom"/>
</dbReference>
<comment type="caution">
    <text evidence="4">The sequence shown here is derived from an EMBL/GenBank/DDBJ whole genome shotgun (WGS) entry which is preliminary data.</text>
</comment>
<dbReference type="EC" id="3.6.1.55" evidence="4"/>
<gene>
    <name evidence="4" type="ORF">J2S11_004112</name>
</gene>